<evidence type="ECO:0000256" key="1">
    <source>
        <dbReference type="ARBA" id="ARBA00001964"/>
    </source>
</evidence>
<evidence type="ECO:0000256" key="2">
    <source>
        <dbReference type="ARBA" id="ARBA00007812"/>
    </source>
</evidence>
<dbReference type="GO" id="GO:0030976">
    <property type="term" value="F:thiamine pyrophosphate binding"/>
    <property type="evidence" value="ECO:0007669"/>
    <property type="project" value="InterPro"/>
</dbReference>
<dbReference type="GO" id="GO:0009097">
    <property type="term" value="P:isoleucine biosynthetic process"/>
    <property type="evidence" value="ECO:0007669"/>
    <property type="project" value="TreeGrafter"/>
</dbReference>
<dbReference type="InterPro" id="IPR029061">
    <property type="entry name" value="THDP-binding"/>
</dbReference>
<evidence type="ECO:0000259" key="7">
    <source>
        <dbReference type="Pfam" id="PF02776"/>
    </source>
</evidence>
<evidence type="ECO:0000256" key="4">
    <source>
        <dbReference type="RuleBase" id="RU362132"/>
    </source>
</evidence>
<dbReference type="InterPro" id="IPR029035">
    <property type="entry name" value="DHS-like_NAD/FAD-binding_dom"/>
</dbReference>
<comment type="caution">
    <text evidence="8">The sequence shown here is derived from an EMBL/GenBank/DDBJ whole genome shotgun (WGS) entry which is preliminary data.</text>
</comment>
<feature type="domain" description="Thiamine pyrophosphate enzyme central" evidence="5">
    <location>
        <begin position="171"/>
        <end position="301"/>
    </location>
</feature>
<dbReference type="SUPFAM" id="SSF52467">
    <property type="entry name" value="DHS-like NAD/FAD-binding domain"/>
    <property type="match status" value="1"/>
</dbReference>
<dbReference type="GO" id="GO:0000287">
    <property type="term" value="F:magnesium ion binding"/>
    <property type="evidence" value="ECO:0007669"/>
    <property type="project" value="InterPro"/>
</dbReference>
<dbReference type="Gene3D" id="3.40.50.1220">
    <property type="entry name" value="TPP-binding domain"/>
    <property type="match status" value="1"/>
</dbReference>
<keyword evidence="9" id="KW-1185">Reference proteome</keyword>
<comment type="similarity">
    <text evidence="2 4">Belongs to the TPP enzyme family.</text>
</comment>
<dbReference type="Proteomes" id="UP001165136">
    <property type="component" value="Unassembled WGS sequence"/>
</dbReference>
<gene>
    <name evidence="8" type="primary">aruI</name>
    <name evidence="8" type="ORF">Atai01_61690</name>
</gene>
<evidence type="ECO:0000313" key="9">
    <source>
        <dbReference type="Proteomes" id="UP001165136"/>
    </source>
</evidence>
<protein>
    <submittedName>
        <fullName evidence="8">2-ketoarginine decarboxylase AruI</fullName>
    </submittedName>
</protein>
<dbReference type="CDD" id="cd00568">
    <property type="entry name" value="TPP_enzymes"/>
    <property type="match status" value="1"/>
</dbReference>
<dbReference type="AlphaFoldDB" id="A0A9W6R8T8"/>
<comment type="cofactor">
    <cofactor evidence="1">
        <name>thiamine diphosphate</name>
        <dbReference type="ChEBI" id="CHEBI:58937"/>
    </cofactor>
</comment>
<dbReference type="InterPro" id="IPR012001">
    <property type="entry name" value="Thiamin_PyroP_enz_TPP-bd_dom"/>
</dbReference>
<dbReference type="GO" id="GO:0005948">
    <property type="term" value="C:acetolactate synthase complex"/>
    <property type="evidence" value="ECO:0007669"/>
    <property type="project" value="TreeGrafter"/>
</dbReference>
<evidence type="ECO:0000259" key="5">
    <source>
        <dbReference type="Pfam" id="PF00205"/>
    </source>
</evidence>
<dbReference type="GO" id="GO:0050660">
    <property type="term" value="F:flavin adenine dinucleotide binding"/>
    <property type="evidence" value="ECO:0007669"/>
    <property type="project" value="TreeGrafter"/>
</dbReference>
<dbReference type="PANTHER" id="PTHR18968:SF13">
    <property type="entry name" value="ACETOLACTATE SYNTHASE CATALYTIC SUBUNIT, MITOCHONDRIAL"/>
    <property type="match status" value="1"/>
</dbReference>
<dbReference type="PROSITE" id="PS00187">
    <property type="entry name" value="TPP_ENZYMES"/>
    <property type="match status" value="1"/>
</dbReference>
<dbReference type="GO" id="GO:0003984">
    <property type="term" value="F:acetolactate synthase activity"/>
    <property type="evidence" value="ECO:0007669"/>
    <property type="project" value="TreeGrafter"/>
</dbReference>
<sequence length="506" mass="51626">MFGIPGTHNLPVFSALSEMGVRTVLTRHEQGAGYAADGYARVSGRPGVCVTTSGPAILNCSAAAAQAWSDSVPVLFLAPGPPTDHRGLGNGQLHEVRDQRAAMASLLAHAHRVNSVAEIPEAVAAAFAAMLSGRPRPAYLEIPHDLLAAVAAVAPVDPLPRAAGMPAAEALDAAMDVLMGARRPMIIAGGGARGAAAPLCALAESLDAPVVTSANGKGVLDEAHSLAVGAGLHQPSVRALVADSDVVLAVGTELAPSDLWYGPLSPAGTLVRIDVDPVALTTNADPQVRLLGDAAITIDALLTRLADRPRADRAGAERSARSRTELRADAAREGALYREILDALAPLMQRSTVVAGDSTMACYYGALSGLTVRRPAGFLYPTGGGTLGYGLPAAIGAKLADPEASVMALLGDGGIMFTVAELAAAAQLGLALPVLVVDNGGYGEIRNEMRERGETPVAVDLASIDFPALARSMGCHGEHVSGPAALTHAVTAAFAADRPTVLHIHA</sequence>
<dbReference type="Pfam" id="PF00205">
    <property type="entry name" value="TPP_enzyme_M"/>
    <property type="match status" value="1"/>
</dbReference>
<dbReference type="InterPro" id="IPR012000">
    <property type="entry name" value="Thiamin_PyroP_enz_cen_dom"/>
</dbReference>
<dbReference type="InterPro" id="IPR045229">
    <property type="entry name" value="TPP_enz"/>
</dbReference>
<reference evidence="8" key="1">
    <citation type="submission" date="2023-03" db="EMBL/GenBank/DDBJ databases">
        <title>Amycolatopsis taiwanensis NBRC 103393.</title>
        <authorList>
            <person name="Ichikawa N."/>
            <person name="Sato H."/>
            <person name="Tonouchi N."/>
        </authorList>
    </citation>
    <scope>NUCLEOTIDE SEQUENCE</scope>
    <source>
        <strain evidence="8">NBRC 103393</strain>
    </source>
</reference>
<dbReference type="Pfam" id="PF02775">
    <property type="entry name" value="TPP_enzyme_C"/>
    <property type="match status" value="1"/>
</dbReference>
<feature type="domain" description="Thiamine pyrophosphate enzyme N-terminal TPP-binding" evidence="7">
    <location>
        <begin position="1"/>
        <end position="99"/>
    </location>
</feature>
<accession>A0A9W6R8T8</accession>
<dbReference type="PANTHER" id="PTHR18968">
    <property type="entry name" value="THIAMINE PYROPHOSPHATE ENZYMES"/>
    <property type="match status" value="1"/>
</dbReference>
<organism evidence="8 9">
    <name type="scientific">Amycolatopsis taiwanensis</name>
    <dbReference type="NCBI Taxonomy" id="342230"/>
    <lineage>
        <taxon>Bacteria</taxon>
        <taxon>Bacillati</taxon>
        <taxon>Actinomycetota</taxon>
        <taxon>Actinomycetes</taxon>
        <taxon>Pseudonocardiales</taxon>
        <taxon>Pseudonocardiaceae</taxon>
        <taxon>Amycolatopsis</taxon>
    </lineage>
</organism>
<keyword evidence="3 4" id="KW-0786">Thiamine pyrophosphate</keyword>
<dbReference type="EMBL" id="BSTI01000017">
    <property type="protein sequence ID" value="GLY69550.1"/>
    <property type="molecule type" value="Genomic_DNA"/>
</dbReference>
<dbReference type="GO" id="GO:0009099">
    <property type="term" value="P:L-valine biosynthetic process"/>
    <property type="evidence" value="ECO:0007669"/>
    <property type="project" value="TreeGrafter"/>
</dbReference>
<dbReference type="InterPro" id="IPR000399">
    <property type="entry name" value="TPP-bd_CS"/>
</dbReference>
<evidence type="ECO:0000313" key="8">
    <source>
        <dbReference type="EMBL" id="GLY69550.1"/>
    </source>
</evidence>
<feature type="domain" description="Thiamine pyrophosphate enzyme TPP-binding" evidence="6">
    <location>
        <begin position="370"/>
        <end position="504"/>
    </location>
</feature>
<dbReference type="Pfam" id="PF02776">
    <property type="entry name" value="TPP_enzyme_N"/>
    <property type="match status" value="1"/>
</dbReference>
<dbReference type="CDD" id="cd07035">
    <property type="entry name" value="TPP_PYR_POX_like"/>
    <property type="match status" value="1"/>
</dbReference>
<evidence type="ECO:0000256" key="3">
    <source>
        <dbReference type="ARBA" id="ARBA00023052"/>
    </source>
</evidence>
<name>A0A9W6R8T8_9PSEU</name>
<evidence type="ECO:0000259" key="6">
    <source>
        <dbReference type="Pfam" id="PF02775"/>
    </source>
</evidence>
<dbReference type="InterPro" id="IPR011766">
    <property type="entry name" value="TPP_enzyme_TPP-bd"/>
</dbReference>
<dbReference type="Gene3D" id="3.40.50.970">
    <property type="match status" value="2"/>
</dbReference>
<dbReference type="SUPFAM" id="SSF52518">
    <property type="entry name" value="Thiamin diphosphate-binding fold (THDP-binding)"/>
    <property type="match status" value="2"/>
</dbReference>
<proteinExistence type="inferred from homology"/>